<keyword evidence="2" id="KW-0812">Transmembrane</keyword>
<evidence type="ECO:0000313" key="4">
    <source>
        <dbReference type="Proteomes" id="UP000271974"/>
    </source>
</evidence>
<feature type="compositionally biased region" description="Polar residues" evidence="1">
    <location>
        <begin position="25"/>
        <end position="44"/>
    </location>
</feature>
<feature type="non-terminal residue" evidence="3">
    <location>
        <position position="115"/>
    </location>
</feature>
<keyword evidence="4" id="KW-1185">Reference proteome</keyword>
<proteinExistence type="predicted"/>
<comment type="caution">
    <text evidence="3">The sequence shown here is derived from an EMBL/GenBank/DDBJ whole genome shotgun (WGS) entry which is preliminary data.</text>
</comment>
<keyword evidence="2" id="KW-0472">Membrane</keyword>
<keyword evidence="2" id="KW-1133">Transmembrane helix</keyword>
<sequence>MPSVNQVGDTSESYPLRVMEDLNSQSQPLANGHSANSCASSVSHGGSPRRKKFLDSEPEVEDDSNIQDLLVYYAKNSTMHGIPSIVGSELYRGRHFFWITVVGVMAIFLGTVIYW</sequence>
<feature type="region of interest" description="Disordered" evidence="1">
    <location>
        <begin position="25"/>
        <end position="62"/>
    </location>
</feature>
<dbReference type="Proteomes" id="UP000271974">
    <property type="component" value="Unassembled WGS sequence"/>
</dbReference>
<evidence type="ECO:0000313" key="3">
    <source>
        <dbReference type="EMBL" id="RUS79052.1"/>
    </source>
</evidence>
<organism evidence="3 4">
    <name type="scientific">Elysia chlorotica</name>
    <name type="common">Eastern emerald elysia</name>
    <name type="synonym">Sea slug</name>
    <dbReference type="NCBI Taxonomy" id="188477"/>
    <lineage>
        <taxon>Eukaryota</taxon>
        <taxon>Metazoa</taxon>
        <taxon>Spiralia</taxon>
        <taxon>Lophotrochozoa</taxon>
        <taxon>Mollusca</taxon>
        <taxon>Gastropoda</taxon>
        <taxon>Heterobranchia</taxon>
        <taxon>Euthyneura</taxon>
        <taxon>Panpulmonata</taxon>
        <taxon>Sacoglossa</taxon>
        <taxon>Placobranchoidea</taxon>
        <taxon>Plakobranchidae</taxon>
        <taxon>Elysia</taxon>
    </lineage>
</organism>
<reference evidence="3 4" key="1">
    <citation type="submission" date="2019-01" db="EMBL/GenBank/DDBJ databases">
        <title>A draft genome assembly of the solar-powered sea slug Elysia chlorotica.</title>
        <authorList>
            <person name="Cai H."/>
            <person name="Li Q."/>
            <person name="Fang X."/>
            <person name="Li J."/>
            <person name="Curtis N.E."/>
            <person name="Altenburger A."/>
            <person name="Shibata T."/>
            <person name="Feng M."/>
            <person name="Maeda T."/>
            <person name="Schwartz J.A."/>
            <person name="Shigenobu S."/>
            <person name="Lundholm N."/>
            <person name="Nishiyama T."/>
            <person name="Yang H."/>
            <person name="Hasebe M."/>
            <person name="Li S."/>
            <person name="Pierce S.K."/>
            <person name="Wang J."/>
        </authorList>
    </citation>
    <scope>NUCLEOTIDE SEQUENCE [LARGE SCALE GENOMIC DNA]</scope>
    <source>
        <strain evidence="3">EC2010</strain>
        <tissue evidence="3">Whole organism of an adult</tissue>
    </source>
</reference>
<gene>
    <name evidence="3" type="ORF">EGW08_013178</name>
</gene>
<dbReference type="OrthoDB" id="6136320at2759"/>
<evidence type="ECO:0000256" key="2">
    <source>
        <dbReference type="SAM" id="Phobius"/>
    </source>
</evidence>
<dbReference type="STRING" id="188477.A0A3S1HGR9"/>
<dbReference type="AlphaFoldDB" id="A0A3S1HGR9"/>
<evidence type="ECO:0000256" key="1">
    <source>
        <dbReference type="SAM" id="MobiDB-lite"/>
    </source>
</evidence>
<accession>A0A3S1HGR9</accession>
<feature type="transmembrane region" description="Helical" evidence="2">
    <location>
        <begin position="96"/>
        <end position="114"/>
    </location>
</feature>
<protein>
    <submittedName>
        <fullName evidence="3">Uncharacterized protein</fullName>
    </submittedName>
</protein>
<name>A0A3S1HGR9_ELYCH</name>
<dbReference type="EMBL" id="RQTK01000474">
    <property type="protein sequence ID" value="RUS79052.1"/>
    <property type="molecule type" value="Genomic_DNA"/>
</dbReference>